<dbReference type="SUPFAM" id="SSF51064">
    <property type="entry name" value="Head domain of nucleotide exchange factor GrpE"/>
    <property type="match status" value="1"/>
</dbReference>
<dbReference type="GO" id="GO:0005737">
    <property type="term" value="C:cytoplasm"/>
    <property type="evidence" value="ECO:0007669"/>
    <property type="project" value="UniProtKB-SubCell"/>
</dbReference>
<dbReference type="GO" id="GO:0042803">
    <property type="term" value="F:protein homodimerization activity"/>
    <property type="evidence" value="ECO:0007669"/>
    <property type="project" value="InterPro"/>
</dbReference>
<sequence length="205" mass="22131">MTDPADTFTPEGTAPEAEDMPREAHRAEATAEAAPRAEADAAVESLQAEVASLKDRILRTMAEMENLRRRTEREVADAKSYGVTSFAREMVAVVDNLQRAVASVPAEAKSEAGPAIQSFLQGVELTERDLLSRLARFKVSPVETVGSRFDPNRHEALFEMPDESVPTGTVVQQVETGYVIGDRVLRPAKVGVSRGGPKPDAVTQG</sequence>
<evidence type="ECO:0000256" key="6">
    <source>
        <dbReference type="ARBA" id="ARBA00023186"/>
    </source>
</evidence>
<dbReference type="EMBL" id="QYBC01000014">
    <property type="protein sequence ID" value="RYB03508.1"/>
    <property type="molecule type" value="Genomic_DNA"/>
</dbReference>
<evidence type="ECO:0000256" key="10">
    <source>
        <dbReference type="HAMAP-Rule" id="MF_01151"/>
    </source>
</evidence>
<dbReference type="Gene3D" id="2.30.22.10">
    <property type="entry name" value="Head domain of nucleotide exchange factor GrpE"/>
    <property type="match status" value="1"/>
</dbReference>
<dbReference type="InterPro" id="IPR000740">
    <property type="entry name" value="GrpE"/>
</dbReference>
<dbReference type="GO" id="GO:0000774">
    <property type="term" value="F:adenyl-nucleotide exchange factor activity"/>
    <property type="evidence" value="ECO:0007669"/>
    <property type="project" value="InterPro"/>
</dbReference>
<evidence type="ECO:0000256" key="5">
    <source>
        <dbReference type="ARBA" id="ARBA00023016"/>
    </source>
</evidence>
<dbReference type="Pfam" id="PF01025">
    <property type="entry name" value="GrpE"/>
    <property type="match status" value="1"/>
</dbReference>
<dbReference type="InterPro" id="IPR013805">
    <property type="entry name" value="GrpE_CC"/>
</dbReference>
<feature type="region of interest" description="Disordered" evidence="13">
    <location>
        <begin position="1"/>
        <end position="40"/>
    </location>
</feature>
<name>A0A4Q2R9J7_9HYPH</name>
<keyword evidence="6 10" id="KW-0143">Chaperone</keyword>
<comment type="caution">
    <text evidence="14">The sequence shown here is derived from an EMBL/GenBank/DDBJ whole genome shotgun (WGS) entry which is preliminary data.</text>
</comment>
<evidence type="ECO:0000256" key="3">
    <source>
        <dbReference type="ARBA" id="ARBA00011738"/>
    </source>
</evidence>
<evidence type="ECO:0000256" key="4">
    <source>
        <dbReference type="ARBA" id="ARBA00022490"/>
    </source>
</evidence>
<dbReference type="PRINTS" id="PR00773">
    <property type="entry name" value="GRPEPROTEIN"/>
</dbReference>
<evidence type="ECO:0000256" key="12">
    <source>
        <dbReference type="RuleBase" id="RU004478"/>
    </source>
</evidence>
<proteinExistence type="inferred from homology"/>
<evidence type="ECO:0000256" key="9">
    <source>
        <dbReference type="ARBA" id="ARBA00076414"/>
    </source>
</evidence>
<dbReference type="PANTHER" id="PTHR21237:SF23">
    <property type="entry name" value="GRPE PROTEIN HOMOLOG, MITOCHONDRIAL"/>
    <property type="match status" value="1"/>
</dbReference>
<dbReference type="PANTHER" id="PTHR21237">
    <property type="entry name" value="GRPE PROTEIN"/>
    <property type="match status" value="1"/>
</dbReference>
<evidence type="ECO:0000256" key="8">
    <source>
        <dbReference type="ARBA" id="ARBA00072274"/>
    </source>
</evidence>
<keyword evidence="15" id="KW-1185">Reference proteome</keyword>
<dbReference type="CDD" id="cd00446">
    <property type="entry name" value="GrpE"/>
    <property type="match status" value="1"/>
</dbReference>
<dbReference type="GO" id="GO:0006457">
    <property type="term" value="P:protein folding"/>
    <property type="evidence" value="ECO:0007669"/>
    <property type="project" value="InterPro"/>
</dbReference>
<gene>
    <name evidence="10 14" type="primary">grpE</name>
    <name evidence="14" type="ORF">D3272_16865</name>
</gene>
<comment type="function">
    <text evidence="7 10 11">Participates actively in the response to hyperosmotic and heat shock by preventing the aggregation of stress-denatured proteins, in association with DnaK and GrpE. It is the nucleotide exchange factor for DnaK and may function as a thermosensor. Unfolded proteins bind initially to DnaJ; upon interaction with the DnaJ-bound protein, DnaK hydrolyzes its bound ATP, resulting in the formation of a stable complex. GrpE releases ADP from DnaK; ATP binding to DnaK triggers the release of the substrate protein, thus completing the reaction cycle. Several rounds of ATP-dependent interactions between DnaJ, DnaK and GrpE are required for fully efficient folding.</text>
</comment>
<dbReference type="FunFam" id="2.30.22.10:FF:000001">
    <property type="entry name" value="Protein GrpE"/>
    <property type="match status" value="1"/>
</dbReference>
<keyword evidence="5 10" id="KW-0346">Stress response</keyword>
<organism evidence="14 15">
    <name type="scientific">Lichenibacterium ramalinae</name>
    <dbReference type="NCBI Taxonomy" id="2316527"/>
    <lineage>
        <taxon>Bacteria</taxon>
        <taxon>Pseudomonadati</taxon>
        <taxon>Pseudomonadota</taxon>
        <taxon>Alphaproteobacteria</taxon>
        <taxon>Hyphomicrobiales</taxon>
        <taxon>Lichenihabitantaceae</taxon>
        <taxon>Lichenibacterium</taxon>
    </lineage>
</organism>
<feature type="compositionally biased region" description="Basic and acidic residues" evidence="13">
    <location>
        <begin position="19"/>
        <end position="39"/>
    </location>
</feature>
<comment type="subcellular location">
    <subcellularLocation>
        <location evidence="1 10">Cytoplasm</location>
    </subcellularLocation>
</comment>
<evidence type="ECO:0000256" key="13">
    <source>
        <dbReference type="SAM" id="MobiDB-lite"/>
    </source>
</evidence>
<dbReference type="GO" id="GO:0051082">
    <property type="term" value="F:unfolded protein binding"/>
    <property type="evidence" value="ECO:0007669"/>
    <property type="project" value="TreeGrafter"/>
</dbReference>
<evidence type="ECO:0000256" key="7">
    <source>
        <dbReference type="ARBA" id="ARBA00053401"/>
    </source>
</evidence>
<evidence type="ECO:0000256" key="1">
    <source>
        <dbReference type="ARBA" id="ARBA00004496"/>
    </source>
</evidence>
<comment type="similarity">
    <text evidence="2 10 12">Belongs to the GrpE family.</text>
</comment>
<comment type="subunit">
    <text evidence="3 10">Homodimer.</text>
</comment>
<accession>A0A4Q2R9J7</accession>
<dbReference type="Gene3D" id="3.90.20.20">
    <property type="match status" value="1"/>
</dbReference>
<evidence type="ECO:0000313" key="15">
    <source>
        <dbReference type="Proteomes" id="UP000289411"/>
    </source>
</evidence>
<dbReference type="OrthoDB" id="9789811at2"/>
<dbReference type="InterPro" id="IPR009012">
    <property type="entry name" value="GrpE_head"/>
</dbReference>
<reference evidence="14 15" key="1">
    <citation type="submission" date="2018-09" db="EMBL/GenBank/DDBJ databases">
        <authorList>
            <person name="Grouzdev D.S."/>
            <person name="Krutkina M.S."/>
        </authorList>
    </citation>
    <scope>NUCLEOTIDE SEQUENCE [LARGE SCALE GENOMIC DNA]</scope>
    <source>
        <strain evidence="14 15">RmlP001</strain>
    </source>
</reference>
<dbReference type="HAMAP" id="MF_01151">
    <property type="entry name" value="GrpE"/>
    <property type="match status" value="1"/>
</dbReference>
<dbReference type="Proteomes" id="UP000289411">
    <property type="component" value="Unassembled WGS sequence"/>
</dbReference>
<dbReference type="AlphaFoldDB" id="A0A4Q2R9J7"/>
<keyword evidence="4 10" id="KW-0963">Cytoplasm</keyword>
<dbReference type="GO" id="GO:0051087">
    <property type="term" value="F:protein-folding chaperone binding"/>
    <property type="evidence" value="ECO:0007669"/>
    <property type="project" value="InterPro"/>
</dbReference>
<dbReference type="SUPFAM" id="SSF58014">
    <property type="entry name" value="Coiled-coil domain of nucleotide exchange factor GrpE"/>
    <property type="match status" value="1"/>
</dbReference>
<evidence type="ECO:0000256" key="11">
    <source>
        <dbReference type="RuleBase" id="RU000639"/>
    </source>
</evidence>
<reference evidence="14 15" key="2">
    <citation type="submission" date="2019-02" db="EMBL/GenBank/DDBJ databases">
        <title>'Lichenibacterium ramalinii' gen. nov. sp. nov., 'Lichenibacterium minor' gen. nov. sp. nov.</title>
        <authorList>
            <person name="Pankratov T."/>
        </authorList>
    </citation>
    <scope>NUCLEOTIDE SEQUENCE [LARGE SCALE GENOMIC DNA]</scope>
    <source>
        <strain evidence="14 15">RmlP001</strain>
    </source>
</reference>
<dbReference type="NCBIfam" id="NF010739">
    <property type="entry name" value="PRK14141.1"/>
    <property type="match status" value="1"/>
</dbReference>
<evidence type="ECO:0000313" key="14">
    <source>
        <dbReference type="EMBL" id="RYB03508.1"/>
    </source>
</evidence>
<evidence type="ECO:0000256" key="2">
    <source>
        <dbReference type="ARBA" id="ARBA00009054"/>
    </source>
</evidence>
<protein>
    <recommendedName>
        <fullName evidence="8 10">Protein GrpE</fullName>
    </recommendedName>
    <alternativeName>
        <fullName evidence="9 10">HSP-70 cofactor</fullName>
    </alternativeName>
</protein>
<dbReference type="PROSITE" id="PS01071">
    <property type="entry name" value="GRPE"/>
    <property type="match status" value="1"/>
</dbReference>
<dbReference type="RefSeq" id="WP_129220461.1">
    <property type="nucleotide sequence ID" value="NZ_QYBC01000014.1"/>
</dbReference>